<evidence type="ECO:0000259" key="2">
    <source>
        <dbReference type="Pfam" id="PF17921"/>
    </source>
</evidence>
<dbReference type="Gene3D" id="3.30.420.10">
    <property type="entry name" value="Ribonuclease H-like superfamily/Ribonuclease H"/>
    <property type="match status" value="1"/>
</dbReference>
<keyword evidence="4" id="KW-1185">Reference proteome</keyword>
<dbReference type="Pfam" id="PF17921">
    <property type="entry name" value="Integrase_H2C2"/>
    <property type="match status" value="1"/>
</dbReference>
<evidence type="ECO:0000313" key="3">
    <source>
        <dbReference type="EMBL" id="KAF0687816.1"/>
    </source>
</evidence>
<dbReference type="InterPro" id="IPR041588">
    <property type="entry name" value="Integrase_H2C2"/>
</dbReference>
<dbReference type="InterPro" id="IPR012337">
    <property type="entry name" value="RNaseH-like_sf"/>
</dbReference>
<evidence type="ECO:0000256" key="1">
    <source>
        <dbReference type="ARBA" id="ARBA00012493"/>
    </source>
</evidence>
<dbReference type="InterPro" id="IPR036397">
    <property type="entry name" value="RNaseH_sf"/>
</dbReference>
<comment type="caution">
    <text evidence="3">The sequence shown here is derived from an EMBL/GenBank/DDBJ whole genome shotgun (WGS) entry which is preliminary data.</text>
</comment>
<dbReference type="OrthoDB" id="6618553at2759"/>
<dbReference type="InterPro" id="IPR050951">
    <property type="entry name" value="Retrovirus_Pol_polyprotein"/>
</dbReference>
<sequence length="149" mass="17112">MLKKLHDSHQGVSKTKELAKQHVYWPGILSDVTNLVLTCPICNKYNRSNKRNELLNHEIPKIPFDKVGADIAHYGGKDYLVVVDYFSRSFAKEWGFQINNTSPNHPMSNGLSEKYVGLVKKMIKKCRETNDELEDYLLTYRNTPLVNVG</sequence>
<dbReference type="GO" id="GO:0003964">
    <property type="term" value="F:RNA-directed DNA polymerase activity"/>
    <property type="evidence" value="ECO:0007669"/>
    <property type="project" value="UniProtKB-EC"/>
</dbReference>
<name>A0A6G0VL54_APHCR</name>
<dbReference type="Proteomes" id="UP000478052">
    <property type="component" value="Unassembled WGS sequence"/>
</dbReference>
<dbReference type="EMBL" id="VUJU01016734">
    <property type="protein sequence ID" value="KAF0687816.1"/>
    <property type="molecule type" value="Genomic_DNA"/>
</dbReference>
<protein>
    <recommendedName>
        <fullName evidence="1">RNA-directed DNA polymerase</fullName>
        <ecNumber evidence="1">2.7.7.49</ecNumber>
    </recommendedName>
</protein>
<dbReference type="PANTHER" id="PTHR37984">
    <property type="entry name" value="PROTEIN CBG26694"/>
    <property type="match status" value="1"/>
</dbReference>
<reference evidence="3 4" key="1">
    <citation type="submission" date="2019-08" db="EMBL/GenBank/DDBJ databases">
        <title>Whole genome of Aphis craccivora.</title>
        <authorList>
            <person name="Voronova N.V."/>
            <person name="Shulinski R.S."/>
            <person name="Bandarenka Y.V."/>
            <person name="Zhorov D.G."/>
            <person name="Warner D."/>
        </authorList>
    </citation>
    <scope>NUCLEOTIDE SEQUENCE [LARGE SCALE GENOMIC DNA]</scope>
    <source>
        <strain evidence="3">180601</strain>
        <tissue evidence="3">Whole Body</tissue>
    </source>
</reference>
<evidence type="ECO:0000313" key="4">
    <source>
        <dbReference type="Proteomes" id="UP000478052"/>
    </source>
</evidence>
<dbReference type="Gene3D" id="1.10.340.70">
    <property type="match status" value="1"/>
</dbReference>
<accession>A0A6G0VL54</accession>
<proteinExistence type="predicted"/>
<dbReference type="SUPFAM" id="SSF53098">
    <property type="entry name" value="Ribonuclease H-like"/>
    <property type="match status" value="1"/>
</dbReference>
<gene>
    <name evidence="3" type="ORF">FWK35_00037704</name>
</gene>
<dbReference type="AlphaFoldDB" id="A0A6G0VL54"/>
<dbReference type="GO" id="GO:0003676">
    <property type="term" value="F:nucleic acid binding"/>
    <property type="evidence" value="ECO:0007669"/>
    <property type="project" value="InterPro"/>
</dbReference>
<dbReference type="PANTHER" id="PTHR37984:SF7">
    <property type="entry name" value="INTEGRASE CATALYTIC DOMAIN-CONTAINING PROTEIN"/>
    <property type="match status" value="1"/>
</dbReference>
<dbReference type="EC" id="2.7.7.49" evidence="1"/>
<organism evidence="3 4">
    <name type="scientific">Aphis craccivora</name>
    <name type="common">Cowpea aphid</name>
    <dbReference type="NCBI Taxonomy" id="307492"/>
    <lineage>
        <taxon>Eukaryota</taxon>
        <taxon>Metazoa</taxon>
        <taxon>Ecdysozoa</taxon>
        <taxon>Arthropoda</taxon>
        <taxon>Hexapoda</taxon>
        <taxon>Insecta</taxon>
        <taxon>Pterygota</taxon>
        <taxon>Neoptera</taxon>
        <taxon>Paraneoptera</taxon>
        <taxon>Hemiptera</taxon>
        <taxon>Sternorrhyncha</taxon>
        <taxon>Aphidomorpha</taxon>
        <taxon>Aphidoidea</taxon>
        <taxon>Aphididae</taxon>
        <taxon>Aphidini</taxon>
        <taxon>Aphis</taxon>
        <taxon>Aphis</taxon>
    </lineage>
</organism>
<feature type="domain" description="Integrase zinc-binding" evidence="2">
    <location>
        <begin position="2"/>
        <end position="47"/>
    </location>
</feature>